<sequence length="123" mass="13853">MIGVDKYIDLVVERQTSYVLYTSHTQTRALEYAKRDMSSAPANRPLKIDSRIMKDESLGDSVHRYAAVNSLVLDNWIGKGSRPACLVTLPGQEIPRLLMNHGSSRQDYGDAHTGLELRWQHIG</sequence>
<name>A0A9D4G4N0_DREPO</name>
<reference evidence="1" key="1">
    <citation type="journal article" date="2019" name="bioRxiv">
        <title>The Genome of the Zebra Mussel, Dreissena polymorpha: A Resource for Invasive Species Research.</title>
        <authorList>
            <person name="McCartney M.A."/>
            <person name="Auch B."/>
            <person name="Kono T."/>
            <person name="Mallez S."/>
            <person name="Zhang Y."/>
            <person name="Obille A."/>
            <person name="Becker A."/>
            <person name="Abrahante J.E."/>
            <person name="Garbe J."/>
            <person name="Badalamenti J.P."/>
            <person name="Herman A."/>
            <person name="Mangelson H."/>
            <person name="Liachko I."/>
            <person name="Sullivan S."/>
            <person name="Sone E.D."/>
            <person name="Koren S."/>
            <person name="Silverstein K.A.T."/>
            <person name="Beckman K.B."/>
            <person name="Gohl D.M."/>
        </authorList>
    </citation>
    <scope>NUCLEOTIDE SEQUENCE</scope>
    <source>
        <strain evidence="1">Duluth1</strain>
        <tissue evidence="1">Whole animal</tissue>
    </source>
</reference>
<dbReference type="Proteomes" id="UP000828390">
    <property type="component" value="Unassembled WGS sequence"/>
</dbReference>
<accession>A0A9D4G4N0</accession>
<evidence type="ECO:0000313" key="1">
    <source>
        <dbReference type="EMBL" id="KAH3807482.1"/>
    </source>
</evidence>
<gene>
    <name evidence="1" type="ORF">DPMN_135825</name>
</gene>
<keyword evidence="2" id="KW-1185">Reference proteome</keyword>
<comment type="caution">
    <text evidence="1">The sequence shown here is derived from an EMBL/GenBank/DDBJ whole genome shotgun (WGS) entry which is preliminary data.</text>
</comment>
<protein>
    <submittedName>
        <fullName evidence="1">Uncharacterized protein</fullName>
    </submittedName>
</protein>
<dbReference type="AlphaFoldDB" id="A0A9D4G4N0"/>
<organism evidence="1 2">
    <name type="scientific">Dreissena polymorpha</name>
    <name type="common">Zebra mussel</name>
    <name type="synonym">Mytilus polymorpha</name>
    <dbReference type="NCBI Taxonomy" id="45954"/>
    <lineage>
        <taxon>Eukaryota</taxon>
        <taxon>Metazoa</taxon>
        <taxon>Spiralia</taxon>
        <taxon>Lophotrochozoa</taxon>
        <taxon>Mollusca</taxon>
        <taxon>Bivalvia</taxon>
        <taxon>Autobranchia</taxon>
        <taxon>Heteroconchia</taxon>
        <taxon>Euheterodonta</taxon>
        <taxon>Imparidentia</taxon>
        <taxon>Neoheterodontei</taxon>
        <taxon>Myida</taxon>
        <taxon>Dreissenoidea</taxon>
        <taxon>Dreissenidae</taxon>
        <taxon>Dreissena</taxon>
    </lineage>
</organism>
<dbReference type="EMBL" id="JAIWYP010000006">
    <property type="protein sequence ID" value="KAH3807482.1"/>
    <property type="molecule type" value="Genomic_DNA"/>
</dbReference>
<reference evidence="1" key="2">
    <citation type="submission" date="2020-11" db="EMBL/GenBank/DDBJ databases">
        <authorList>
            <person name="McCartney M.A."/>
            <person name="Auch B."/>
            <person name="Kono T."/>
            <person name="Mallez S."/>
            <person name="Becker A."/>
            <person name="Gohl D.M."/>
            <person name="Silverstein K.A.T."/>
            <person name="Koren S."/>
            <person name="Bechman K.B."/>
            <person name="Herman A."/>
            <person name="Abrahante J.E."/>
            <person name="Garbe J."/>
        </authorList>
    </citation>
    <scope>NUCLEOTIDE SEQUENCE</scope>
    <source>
        <strain evidence="1">Duluth1</strain>
        <tissue evidence="1">Whole animal</tissue>
    </source>
</reference>
<evidence type="ECO:0000313" key="2">
    <source>
        <dbReference type="Proteomes" id="UP000828390"/>
    </source>
</evidence>
<proteinExistence type="predicted"/>